<comment type="cofactor">
    <cofactor evidence="2">
        <name>Mn(2+)</name>
        <dbReference type="ChEBI" id="CHEBI:29035"/>
    </cofactor>
</comment>
<dbReference type="InterPro" id="IPR003594">
    <property type="entry name" value="HATPase_dom"/>
</dbReference>
<evidence type="ECO:0000256" key="18">
    <source>
        <dbReference type="ARBA" id="ARBA00023016"/>
    </source>
</evidence>
<dbReference type="SMART" id="SM00387">
    <property type="entry name" value="HATPase_c"/>
    <property type="match status" value="1"/>
</dbReference>
<evidence type="ECO:0000256" key="11">
    <source>
        <dbReference type="ARBA" id="ARBA00022777"/>
    </source>
</evidence>
<keyword evidence="20" id="KW-0464">Manganese</keyword>
<dbReference type="KEGG" id="asla:NCTC11923_00342"/>
<evidence type="ECO:0000256" key="21">
    <source>
        <dbReference type="ARBA" id="ARBA00040454"/>
    </source>
</evidence>
<evidence type="ECO:0000256" key="2">
    <source>
        <dbReference type="ARBA" id="ARBA00001936"/>
    </source>
</evidence>
<dbReference type="Gene3D" id="1.10.287.130">
    <property type="match status" value="1"/>
</dbReference>
<evidence type="ECO:0000256" key="10">
    <source>
        <dbReference type="ARBA" id="ARBA00022741"/>
    </source>
</evidence>
<name>A0A448K9Y7_9ACTO</name>
<comment type="cofactor">
    <cofactor evidence="3">
        <name>Mg(2+)</name>
        <dbReference type="ChEBI" id="CHEBI:18420"/>
    </cofactor>
</comment>
<dbReference type="PROSITE" id="PS50885">
    <property type="entry name" value="HAMP"/>
    <property type="match status" value="1"/>
</dbReference>
<keyword evidence="16" id="KW-0472">Membrane</keyword>
<keyword evidence="17" id="KW-0902">Two-component regulatory system</keyword>
<keyword evidence="13" id="KW-0067">ATP-binding</keyword>
<dbReference type="Proteomes" id="UP000276899">
    <property type="component" value="Chromosome"/>
</dbReference>
<keyword evidence="9" id="KW-0812">Transmembrane</keyword>
<evidence type="ECO:0000256" key="13">
    <source>
        <dbReference type="ARBA" id="ARBA00022840"/>
    </source>
</evidence>
<dbReference type="InterPro" id="IPR004358">
    <property type="entry name" value="Sig_transdc_His_kin-like_C"/>
</dbReference>
<dbReference type="InterPro" id="IPR036890">
    <property type="entry name" value="HATPase_C_sf"/>
</dbReference>
<evidence type="ECO:0000256" key="16">
    <source>
        <dbReference type="ARBA" id="ARBA00022989"/>
    </source>
</evidence>
<evidence type="ECO:0000256" key="1">
    <source>
        <dbReference type="ARBA" id="ARBA00000085"/>
    </source>
</evidence>
<dbReference type="InterPro" id="IPR003661">
    <property type="entry name" value="HisK_dim/P_dom"/>
</dbReference>
<evidence type="ECO:0000256" key="17">
    <source>
        <dbReference type="ARBA" id="ARBA00023012"/>
    </source>
</evidence>
<evidence type="ECO:0000313" key="25">
    <source>
        <dbReference type="EMBL" id="VEG73733.1"/>
    </source>
</evidence>
<evidence type="ECO:0000256" key="7">
    <source>
        <dbReference type="ARBA" id="ARBA00022553"/>
    </source>
</evidence>
<sequence>MAALLAWLHARVLAPFTRLERFAARVADGDLSAPLEVERGQAFGAWSQSFDLLRTELAAARRREAEERASKEALIAEIGHDLRTPVATICATAELLELSARSPADAERLAVIQAKGRQVDALIGDLFHAHDSQIAALGVTPEEMSSQVLADLVRQADHRGLARIGVLPAVLVRADRRRLAQVVDNIVQNSYKYADTPIEVTGRLDGESLELSLTDSGPGVQASEIGLILARGQRGDNAAGTPGHGLGLFICAQLMERMGGHIRASLPQAGGLRVTLTVPLA</sequence>
<keyword evidence="8 25" id="KW-0808">Transferase</keyword>
<dbReference type="SMART" id="SM00304">
    <property type="entry name" value="HAMP"/>
    <property type="match status" value="1"/>
</dbReference>
<keyword evidence="6" id="KW-1003">Cell membrane</keyword>
<keyword evidence="12" id="KW-0378">Hydrolase</keyword>
<evidence type="ECO:0000256" key="6">
    <source>
        <dbReference type="ARBA" id="ARBA00022475"/>
    </source>
</evidence>
<dbReference type="PRINTS" id="PR00344">
    <property type="entry name" value="BCTRLSENSOR"/>
</dbReference>
<dbReference type="Pfam" id="PF00512">
    <property type="entry name" value="HisKA"/>
    <property type="match status" value="1"/>
</dbReference>
<feature type="domain" description="Histidine kinase" evidence="23">
    <location>
        <begin position="77"/>
        <end position="281"/>
    </location>
</feature>
<dbReference type="InterPro" id="IPR036097">
    <property type="entry name" value="HisK_dim/P_sf"/>
</dbReference>
<keyword evidence="16" id="KW-1133">Transmembrane helix</keyword>
<dbReference type="GO" id="GO:0005886">
    <property type="term" value="C:plasma membrane"/>
    <property type="evidence" value="ECO:0007669"/>
    <property type="project" value="UniProtKB-SubCell"/>
</dbReference>
<keyword evidence="7" id="KW-0597">Phosphoprotein</keyword>
<evidence type="ECO:0000313" key="26">
    <source>
        <dbReference type="Proteomes" id="UP000276899"/>
    </source>
</evidence>
<evidence type="ECO:0000256" key="4">
    <source>
        <dbReference type="ARBA" id="ARBA00004651"/>
    </source>
</evidence>
<dbReference type="CDD" id="cd00075">
    <property type="entry name" value="HATPase"/>
    <property type="match status" value="1"/>
</dbReference>
<reference evidence="25 26" key="1">
    <citation type="submission" date="2018-12" db="EMBL/GenBank/DDBJ databases">
        <authorList>
            <consortium name="Pathogen Informatics"/>
        </authorList>
    </citation>
    <scope>NUCLEOTIDE SEQUENCE [LARGE SCALE GENOMIC DNA]</scope>
    <source>
        <strain evidence="25 26">NCTC11923</strain>
    </source>
</reference>
<keyword evidence="19" id="KW-0843">Virulence</keyword>
<protein>
    <recommendedName>
        <fullName evidence="21">Signal transduction histidine-protein kinase/phosphatase MprB</fullName>
        <ecNumber evidence="5">2.7.13.3</ecNumber>
    </recommendedName>
    <alternativeName>
        <fullName evidence="22">Mycobacterial persistence regulator B</fullName>
    </alternativeName>
</protein>
<dbReference type="EMBL" id="LR134363">
    <property type="protein sequence ID" value="VEG73733.1"/>
    <property type="molecule type" value="Genomic_DNA"/>
</dbReference>
<evidence type="ECO:0000259" key="23">
    <source>
        <dbReference type="PROSITE" id="PS50109"/>
    </source>
</evidence>
<dbReference type="GO" id="GO:0004721">
    <property type="term" value="F:phosphoprotein phosphatase activity"/>
    <property type="evidence" value="ECO:0007669"/>
    <property type="project" value="UniProtKB-KW"/>
</dbReference>
<proteinExistence type="predicted"/>
<evidence type="ECO:0000259" key="24">
    <source>
        <dbReference type="PROSITE" id="PS50885"/>
    </source>
</evidence>
<dbReference type="GO" id="GO:0005524">
    <property type="term" value="F:ATP binding"/>
    <property type="evidence" value="ECO:0007669"/>
    <property type="project" value="UniProtKB-KW"/>
</dbReference>
<dbReference type="STRING" id="1278298.GCA_000428685_02043"/>
<keyword evidence="26" id="KW-1185">Reference proteome</keyword>
<evidence type="ECO:0000256" key="14">
    <source>
        <dbReference type="ARBA" id="ARBA00022842"/>
    </source>
</evidence>
<dbReference type="PANTHER" id="PTHR44936:SF9">
    <property type="entry name" value="SENSOR PROTEIN CREC"/>
    <property type="match status" value="1"/>
</dbReference>
<evidence type="ECO:0000256" key="9">
    <source>
        <dbReference type="ARBA" id="ARBA00022692"/>
    </source>
</evidence>
<comment type="subcellular location">
    <subcellularLocation>
        <location evidence="4">Cell membrane</location>
        <topology evidence="4">Multi-pass membrane protein</topology>
    </subcellularLocation>
</comment>
<keyword evidence="18" id="KW-0346">Stress response</keyword>
<dbReference type="PANTHER" id="PTHR44936">
    <property type="entry name" value="SENSOR PROTEIN CREC"/>
    <property type="match status" value="1"/>
</dbReference>
<feature type="domain" description="HAMP" evidence="24">
    <location>
        <begin position="10"/>
        <end position="62"/>
    </location>
</feature>
<dbReference type="RefSeq" id="WP_232012174.1">
    <property type="nucleotide sequence ID" value="NZ_CBCRWE010000104.1"/>
</dbReference>
<dbReference type="SMART" id="SM00388">
    <property type="entry name" value="HisKA"/>
    <property type="match status" value="1"/>
</dbReference>
<dbReference type="Gene3D" id="6.10.340.10">
    <property type="match status" value="1"/>
</dbReference>
<evidence type="ECO:0000256" key="15">
    <source>
        <dbReference type="ARBA" id="ARBA00022912"/>
    </source>
</evidence>
<keyword evidence="10" id="KW-0547">Nucleotide-binding</keyword>
<accession>A0A448K9Y7</accession>
<evidence type="ECO:0000256" key="20">
    <source>
        <dbReference type="ARBA" id="ARBA00023211"/>
    </source>
</evidence>
<evidence type="ECO:0000256" key="5">
    <source>
        <dbReference type="ARBA" id="ARBA00012438"/>
    </source>
</evidence>
<dbReference type="InterPro" id="IPR050980">
    <property type="entry name" value="2C_sensor_his_kinase"/>
</dbReference>
<organism evidence="25 26">
    <name type="scientific">Actinomyces slackii</name>
    <dbReference type="NCBI Taxonomy" id="52774"/>
    <lineage>
        <taxon>Bacteria</taxon>
        <taxon>Bacillati</taxon>
        <taxon>Actinomycetota</taxon>
        <taxon>Actinomycetes</taxon>
        <taxon>Actinomycetales</taxon>
        <taxon>Actinomycetaceae</taxon>
        <taxon>Actinomyces</taxon>
    </lineage>
</organism>
<keyword evidence="14" id="KW-0460">Magnesium</keyword>
<keyword evidence="15" id="KW-0904">Protein phosphatase</keyword>
<evidence type="ECO:0000256" key="12">
    <source>
        <dbReference type="ARBA" id="ARBA00022801"/>
    </source>
</evidence>
<dbReference type="Pfam" id="PF02518">
    <property type="entry name" value="HATPase_c"/>
    <property type="match status" value="1"/>
</dbReference>
<comment type="catalytic activity">
    <reaction evidence="1">
        <text>ATP + protein L-histidine = ADP + protein N-phospho-L-histidine.</text>
        <dbReference type="EC" id="2.7.13.3"/>
    </reaction>
</comment>
<evidence type="ECO:0000256" key="22">
    <source>
        <dbReference type="ARBA" id="ARBA00041776"/>
    </source>
</evidence>
<dbReference type="EC" id="2.7.13.3" evidence="5"/>
<dbReference type="CDD" id="cd00082">
    <property type="entry name" value="HisKA"/>
    <property type="match status" value="1"/>
</dbReference>
<gene>
    <name evidence="25" type="primary">baeS_2</name>
    <name evidence="25" type="ORF">NCTC11923_00342</name>
</gene>
<dbReference type="InterPro" id="IPR005467">
    <property type="entry name" value="His_kinase_dom"/>
</dbReference>
<evidence type="ECO:0000256" key="19">
    <source>
        <dbReference type="ARBA" id="ARBA00023026"/>
    </source>
</evidence>
<dbReference type="AlphaFoldDB" id="A0A448K9Y7"/>
<dbReference type="PROSITE" id="PS50109">
    <property type="entry name" value="HIS_KIN"/>
    <property type="match status" value="1"/>
</dbReference>
<dbReference type="SUPFAM" id="SSF47384">
    <property type="entry name" value="Homodimeric domain of signal transducing histidine kinase"/>
    <property type="match status" value="1"/>
</dbReference>
<dbReference type="InterPro" id="IPR003660">
    <property type="entry name" value="HAMP_dom"/>
</dbReference>
<evidence type="ECO:0000256" key="8">
    <source>
        <dbReference type="ARBA" id="ARBA00022679"/>
    </source>
</evidence>
<keyword evidence="11 25" id="KW-0418">Kinase</keyword>
<dbReference type="Gene3D" id="3.30.565.10">
    <property type="entry name" value="Histidine kinase-like ATPase, C-terminal domain"/>
    <property type="match status" value="1"/>
</dbReference>
<evidence type="ECO:0000256" key="3">
    <source>
        <dbReference type="ARBA" id="ARBA00001946"/>
    </source>
</evidence>
<dbReference type="GO" id="GO:0000155">
    <property type="term" value="F:phosphorelay sensor kinase activity"/>
    <property type="evidence" value="ECO:0007669"/>
    <property type="project" value="InterPro"/>
</dbReference>
<dbReference type="SUPFAM" id="SSF55874">
    <property type="entry name" value="ATPase domain of HSP90 chaperone/DNA topoisomerase II/histidine kinase"/>
    <property type="match status" value="1"/>
</dbReference>